<reference evidence="2 3" key="1">
    <citation type="submission" date="2015-01" db="EMBL/GenBank/DDBJ databases">
        <title>Evolution of Trichinella species and genotypes.</title>
        <authorList>
            <person name="Korhonen P.K."/>
            <person name="Edoardo P."/>
            <person name="Giuseppe L.R."/>
            <person name="Gasser R.B."/>
        </authorList>
    </citation>
    <scope>NUCLEOTIDE SEQUENCE [LARGE SCALE GENOMIC DNA]</scope>
    <source>
        <strain evidence="2">ISS3</strain>
    </source>
</reference>
<sequence>MAGIKSVSKSQTNFAGLKLGAKFFRFGMEHFKYPAIHGQIFPNSYTISDGAAAHCPVAGKRGYFRARRLYIVCRAWSHVGKCAAVSKLMEELLASSLIFPSPVSYLLRPAVSTRQAAGDGKMREGLPGSFPHAHLNG</sequence>
<dbReference type="AlphaFoldDB" id="A0A0V1AUU6"/>
<accession>A0A0V1AUU6</accession>
<keyword evidence="3" id="KW-1185">Reference proteome</keyword>
<evidence type="ECO:0000313" key="3">
    <source>
        <dbReference type="Proteomes" id="UP000054776"/>
    </source>
</evidence>
<organism evidence="2 3">
    <name type="scientific">Trichinella spiralis</name>
    <name type="common">Trichina worm</name>
    <dbReference type="NCBI Taxonomy" id="6334"/>
    <lineage>
        <taxon>Eukaryota</taxon>
        <taxon>Metazoa</taxon>
        <taxon>Ecdysozoa</taxon>
        <taxon>Nematoda</taxon>
        <taxon>Enoplea</taxon>
        <taxon>Dorylaimia</taxon>
        <taxon>Trichinellida</taxon>
        <taxon>Trichinellidae</taxon>
        <taxon>Trichinella</taxon>
    </lineage>
</organism>
<evidence type="ECO:0000256" key="1">
    <source>
        <dbReference type="SAM" id="MobiDB-lite"/>
    </source>
</evidence>
<dbReference type="EMBL" id="JYDH01000199">
    <property type="protein sequence ID" value="KRY28583.1"/>
    <property type="molecule type" value="Genomic_DNA"/>
</dbReference>
<dbReference type="InParanoid" id="A0A0V1AUU6"/>
<evidence type="ECO:0000313" key="2">
    <source>
        <dbReference type="EMBL" id="KRY28583.1"/>
    </source>
</evidence>
<protein>
    <submittedName>
        <fullName evidence="2">Uncharacterized protein</fullName>
    </submittedName>
</protein>
<proteinExistence type="predicted"/>
<feature type="region of interest" description="Disordered" evidence="1">
    <location>
        <begin position="118"/>
        <end position="137"/>
    </location>
</feature>
<name>A0A0V1AUU6_TRISP</name>
<gene>
    <name evidence="2" type="ORF">T01_12047</name>
</gene>
<comment type="caution">
    <text evidence="2">The sequence shown here is derived from an EMBL/GenBank/DDBJ whole genome shotgun (WGS) entry which is preliminary data.</text>
</comment>
<dbReference type="Proteomes" id="UP000054776">
    <property type="component" value="Unassembled WGS sequence"/>
</dbReference>